<organism evidence="2 3">
    <name type="scientific">Aspergillus caelatus</name>
    <dbReference type="NCBI Taxonomy" id="61420"/>
    <lineage>
        <taxon>Eukaryota</taxon>
        <taxon>Fungi</taxon>
        <taxon>Dikarya</taxon>
        <taxon>Ascomycota</taxon>
        <taxon>Pezizomycotina</taxon>
        <taxon>Eurotiomycetes</taxon>
        <taxon>Eurotiomycetidae</taxon>
        <taxon>Eurotiales</taxon>
        <taxon>Aspergillaceae</taxon>
        <taxon>Aspergillus</taxon>
        <taxon>Aspergillus subgen. Circumdati</taxon>
    </lineage>
</organism>
<evidence type="ECO:0000313" key="3">
    <source>
        <dbReference type="Proteomes" id="UP000326268"/>
    </source>
</evidence>
<name>A0A5N7AE64_9EURO</name>
<protein>
    <submittedName>
        <fullName evidence="2">Uncharacterized protein</fullName>
    </submittedName>
</protein>
<keyword evidence="1" id="KW-1133">Transmembrane helix</keyword>
<dbReference type="RefSeq" id="XP_031930001.1">
    <property type="nucleotide sequence ID" value="XM_032066115.1"/>
</dbReference>
<evidence type="ECO:0000256" key="1">
    <source>
        <dbReference type="SAM" id="Phobius"/>
    </source>
</evidence>
<sequence>MICVYINFHVCYVPFSFCHSTSSLSFLSLSFFLLCPLKVKLRTFFLFLFFFSPPFLL</sequence>
<keyword evidence="1" id="KW-0812">Transmembrane</keyword>
<dbReference type="EMBL" id="ML737605">
    <property type="protein sequence ID" value="KAE8366920.1"/>
    <property type="molecule type" value="Genomic_DNA"/>
</dbReference>
<dbReference type="AlphaFoldDB" id="A0A5N7AE64"/>
<feature type="non-terminal residue" evidence="2">
    <location>
        <position position="57"/>
    </location>
</feature>
<dbReference type="Proteomes" id="UP000326268">
    <property type="component" value="Unassembled WGS sequence"/>
</dbReference>
<reference evidence="2 3" key="1">
    <citation type="submission" date="2019-04" db="EMBL/GenBank/DDBJ databases">
        <title>Friends and foes A comparative genomics studyof 23 Aspergillus species from section Flavi.</title>
        <authorList>
            <consortium name="DOE Joint Genome Institute"/>
            <person name="Kjaerbolling I."/>
            <person name="Vesth T."/>
            <person name="Frisvad J.C."/>
            <person name="Nybo J.L."/>
            <person name="Theobald S."/>
            <person name="Kildgaard S."/>
            <person name="Isbrandt T."/>
            <person name="Kuo A."/>
            <person name="Sato A."/>
            <person name="Lyhne E.K."/>
            <person name="Kogle M.E."/>
            <person name="Wiebenga A."/>
            <person name="Kun R.S."/>
            <person name="Lubbers R.J."/>
            <person name="Makela M.R."/>
            <person name="Barry K."/>
            <person name="Chovatia M."/>
            <person name="Clum A."/>
            <person name="Daum C."/>
            <person name="Haridas S."/>
            <person name="He G."/>
            <person name="LaButti K."/>
            <person name="Lipzen A."/>
            <person name="Mondo S."/>
            <person name="Riley R."/>
            <person name="Salamov A."/>
            <person name="Simmons B.A."/>
            <person name="Magnuson J.K."/>
            <person name="Henrissat B."/>
            <person name="Mortensen U.H."/>
            <person name="Larsen T.O."/>
            <person name="Devries R.P."/>
            <person name="Grigoriev I.V."/>
            <person name="Machida M."/>
            <person name="Baker S.E."/>
            <person name="Andersen M.R."/>
        </authorList>
    </citation>
    <scope>NUCLEOTIDE SEQUENCE [LARGE SCALE GENOMIC DNA]</scope>
    <source>
        <strain evidence="2 3">CBS 763.97</strain>
    </source>
</reference>
<proteinExistence type="predicted"/>
<gene>
    <name evidence="2" type="ORF">BDV27DRAFT_124591</name>
</gene>
<keyword evidence="3" id="KW-1185">Reference proteome</keyword>
<keyword evidence="1" id="KW-0472">Membrane</keyword>
<dbReference type="GeneID" id="43650561"/>
<evidence type="ECO:0000313" key="2">
    <source>
        <dbReference type="EMBL" id="KAE8366920.1"/>
    </source>
</evidence>
<accession>A0A5N7AE64</accession>
<feature type="transmembrane region" description="Helical" evidence="1">
    <location>
        <begin position="12"/>
        <end position="34"/>
    </location>
</feature>